<dbReference type="EMBL" id="ABEU02000004">
    <property type="protein sequence ID" value="PNR55367.1"/>
    <property type="molecule type" value="Genomic_DNA"/>
</dbReference>
<evidence type="ECO:0000256" key="1">
    <source>
        <dbReference type="ARBA" id="ARBA00004123"/>
    </source>
</evidence>
<dbReference type="Proteomes" id="UP000006727">
    <property type="component" value="Chromosome 4"/>
</dbReference>
<evidence type="ECO:0000256" key="5">
    <source>
        <dbReference type="ARBA" id="ARBA00023242"/>
    </source>
</evidence>
<dbReference type="PANTHER" id="PTHR31429">
    <property type="entry name" value="WRKY TRANSCRIPTION FACTOR 36-RELATED"/>
    <property type="match status" value="1"/>
</dbReference>
<comment type="subcellular location">
    <subcellularLocation>
        <location evidence="1">Nucleus</location>
    </subcellularLocation>
</comment>
<feature type="compositionally biased region" description="Basic and acidic residues" evidence="7">
    <location>
        <begin position="580"/>
        <end position="593"/>
    </location>
</feature>
<dbReference type="InterPro" id="IPR044810">
    <property type="entry name" value="WRKY_plant"/>
</dbReference>
<evidence type="ECO:0000313" key="10">
    <source>
        <dbReference type="EnsemblPlants" id="Pp3c4_15559V3.1"/>
    </source>
</evidence>
<dbReference type="PaxDb" id="3218-PP1S13_381V6.1"/>
<keyword evidence="2" id="KW-0805">Transcription regulation</keyword>
<protein>
    <recommendedName>
        <fullName evidence="8">WRKY domain-containing protein</fullName>
    </recommendedName>
</protein>
<dbReference type="Gramene" id="Pp3c4_15559V3.1">
    <property type="protein sequence ID" value="Pp3c4_15559V3.1"/>
    <property type="gene ID" value="Pp3c4_15559"/>
</dbReference>
<evidence type="ECO:0000256" key="7">
    <source>
        <dbReference type="SAM" id="MobiDB-lite"/>
    </source>
</evidence>
<organism evidence="9">
    <name type="scientific">Physcomitrium patens</name>
    <name type="common">Spreading-leaved earth moss</name>
    <name type="synonym">Physcomitrella patens</name>
    <dbReference type="NCBI Taxonomy" id="3218"/>
    <lineage>
        <taxon>Eukaryota</taxon>
        <taxon>Viridiplantae</taxon>
        <taxon>Streptophyta</taxon>
        <taxon>Embryophyta</taxon>
        <taxon>Bryophyta</taxon>
        <taxon>Bryophytina</taxon>
        <taxon>Bryopsida</taxon>
        <taxon>Funariidae</taxon>
        <taxon>Funariales</taxon>
        <taxon>Funariaceae</taxon>
        <taxon>Physcomitrium</taxon>
    </lineage>
</organism>
<name>A0A2K1KNM6_PHYPA</name>
<evidence type="ECO:0000256" key="4">
    <source>
        <dbReference type="ARBA" id="ARBA00023163"/>
    </source>
</evidence>
<dbReference type="InterPro" id="IPR036576">
    <property type="entry name" value="WRKY_dom_sf"/>
</dbReference>
<dbReference type="GO" id="GO:0005634">
    <property type="term" value="C:nucleus"/>
    <property type="evidence" value="ECO:0007669"/>
    <property type="project" value="UniProtKB-SubCell"/>
</dbReference>
<dbReference type="PANTHER" id="PTHR31429:SF106">
    <property type="entry name" value="WRKY TRANSCRIPTION FACTOR 31-RELATED"/>
    <property type="match status" value="1"/>
</dbReference>
<dbReference type="AlphaFoldDB" id="A0A2K1KNM6"/>
<dbReference type="GO" id="GO:0003700">
    <property type="term" value="F:DNA-binding transcription factor activity"/>
    <property type="evidence" value="ECO:0007669"/>
    <property type="project" value="InterPro"/>
</dbReference>
<keyword evidence="3" id="KW-0238">DNA-binding</keyword>
<reference evidence="10" key="3">
    <citation type="submission" date="2020-12" db="UniProtKB">
        <authorList>
            <consortium name="EnsemblPlants"/>
        </authorList>
    </citation>
    <scope>IDENTIFICATION</scope>
</reference>
<feature type="compositionally biased region" description="Polar residues" evidence="7">
    <location>
        <begin position="665"/>
        <end position="690"/>
    </location>
</feature>
<dbReference type="SUPFAM" id="SSF118290">
    <property type="entry name" value="WRKY DNA-binding domain"/>
    <property type="match status" value="1"/>
</dbReference>
<dbReference type="Pfam" id="PF03106">
    <property type="entry name" value="WRKY"/>
    <property type="match status" value="1"/>
</dbReference>
<evidence type="ECO:0000256" key="6">
    <source>
        <dbReference type="SAM" id="Coils"/>
    </source>
</evidence>
<feature type="compositionally biased region" description="Polar residues" evidence="7">
    <location>
        <begin position="705"/>
        <end position="718"/>
    </location>
</feature>
<feature type="region of interest" description="Disordered" evidence="7">
    <location>
        <begin position="562"/>
        <end position="606"/>
    </location>
</feature>
<feature type="region of interest" description="Disordered" evidence="7">
    <location>
        <begin position="275"/>
        <end position="308"/>
    </location>
</feature>
<dbReference type="FunCoup" id="A0A2K1KNM6">
    <property type="interactions" value="315"/>
</dbReference>
<dbReference type="InterPro" id="IPR003657">
    <property type="entry name" value="WRKY_dom"/>
</dbReference>
<evidence type="ECO:0000256" key="3">
    <source>
        <dbReference type="ARBA" id="ARBA00023125"/>
    </source>
</evidence>
<feature type="region of interest" description="Disordered" evidence="7">
    <location>
        <begin position="495"/>
        <end position="515"/>
    </location>
</feature>
<dbReference type="Gene3D" id="2.20.25.80">
    <property type="entry name" value="WRKY domain"/>
    <property type="match status" value="1"/>
</dbReference>
<evidence type="ECO:0000259" key="8">
    <source>
        <dbReference type="PROSITE" id="PS50811"/>
    </source>
</evidence>
<feature type="region of interest" description="Disordered" evidence="7">
    <location>
        <begin position="660"/>
        <end position="740"/>
    </location>
</feature>
<dbReference type="FunFam" id="2.20.25.80:FF:000002">
    <property type="entry name" value="probable WRKY transcription factor 31"/>
    <property type="match status" value="1"/>
</dbReference>
<gene>
    <name evidence="9" type="ORF">PHYPA_006264</name>
</gene>
<dbReference type="GO" id="GO:0043565">
    <property type="term" value="F:sequence-specific DNA binding"/>
    <property type="evidence" value="ECO:0007669"/>
    <property type="project" value="InterPro"/>
</dbReference>
<feature type="compositionally biased region" description="Low complexity" evidence="7">
    <location>
        <begin position="281"/>
        <end position="292"/>
    </location>
</feature>
<feature type="compositionally biased region" description="Basic and acidic residues" evidence="7">
    <location>
        <begin position="55"/>
        <end position="70"/>
    </location>
</feature>
<keyword evidence="6" id="KW-0175">Coiled coil</keyword>
<feature type="coiled-coil region" evidence="6">
    <location>
        <begin position="152"/>
        <end position="186"/>
    </location>
</feature>
<dbReference type="PROSITE" id="PS50811">
    <property type="entry name" value="WRKY"/>
    <property type="match status" value="1"/>
</dbReference>
<evidence type="ECO:0000313" key="11">
    <source>
        <dbReference type="Proteomes" id="UP000006727"/>
    </source>
</evidence>
<reference evidence="9 11" key="2">
    <citation type="journal article" date="2018" name="Plant J.">
        <title>The Physcomitrella patens chromosome-scale assembly reveals moss genome structure and evolution.</title>
        <authorList>
            <person name="Lang D."/>
            <person name="Ullrich K.K."/>
            <person name="Murat F."/>
            <person name="Fuchs J."/>
            <person name="Jenkins J."/>
            <person name="Haas F.B."/>
            <person name="Piednoel M."/>
            <person name="Gundlach H."/>
            <person name="Van Bel M."/>
            <person name="Meyberg R."/>
            <person name="Vives C."/>
            <person name="Morata J."/>
            <person name="Symeonidi A."/>
            <person name="Hiss M."/>
            <person name="Muchero W."/>
            <person name="Kamisugi Y."/>
            <person name="Saleh O."/>
            <person name="Blanc G."/>
            <person name="Decker E.L."/>
            <person name="van Gessel N."/>
            <person name="Grimwood J."/>
            <person name="Hayes R.D."/>
            <person name="Graham S.W."/>
            <person name="Gunter L.E."/>
            <person name="McDaniel S.F."/>
            <person name="Hoernstein S.N.W."/>
            <person name="Larsson A."/>
            <person name="Li F.W."/>
            <person name="Perroud P.F."/>
            <person name="Phillips J."/>
            <person name="Ranjan P."/>
            <person name="Rokshar D.S."/>
            <person name="Rothfels C.J."/>
            <person name="Schneider L."/>
            <person name="Shu S."/>
            <person name="Stevenson D.W."/>
            <person name="Thummler F."/>
            <person name="Tillich M."/>
            <person name="Villarreal Aguilar J.C."/>
            <person name="Widiez T."/>
            <person name="Wong G.K."/>
            <person name="Wymore A."/>
            <person name="Zhang Y."/>
            <person name="Zimmer A.D."/>
            <person name="Quatrano R.S."/>
            <person name="Mayer K.F.X."/>
            <person name="Goodstein D."/>
            <person name="Casacuberta J.M."/>
            <person name="Vandepoele K."/>
            <person name="Reski R."/>
            <person name="Cuming A.C."/>
            <person name="Tuskan G.A."/>
            <person name="Maumus F."/>
            <person name="Salse J."/>
            <person name="Schmutz J."/>
            <person name="Rensing S.A."/>
        </authorList>
    </citation>
    <scope>NUCLEOTIDE SEQUENCE [LARGE SCALE GENOMIC DNA]</scope>
    <source>
        <strain evidence="10 11">cv. Gransden 2004</strain>
    </source>
</reference>
<feature type="region of interest" description="Disordered" evidence="7">
    <location>
        <begin position="126"/>
        <end position="150"/>
    </location>
</feature>
<evidence type="ECO:0000313" key="9">
    <source>
        <dbReference type="EMBL" id="PNR55367.1"/>
    </source>
</evidence>
<dbReference type="STRING" id="3218.A0A2K1KNM6"/>
<dbReference type="SMART" id="SM00774">
    <property type="entry name" value="WRKY"/>
    <property type="match status" value="1"/>
</dbReference>
<sequence>MWMLESSNGESTNKEVVNRFDNKNMVVEVVKKTSSTSGRFDMLTDIDLSVKLDEDNVDEDKKVEKGEHKKNPQIGQDHQMCGTKYDETRSPAPNFRRIRQQHENGYAFKCKVGGRGSEFRERAQLLTRGAEPSSVEDESPPSSPAGPTASVATHLRDELMAARTEITRLSEENDRFRSMLTQLSTEYRNLQIHVVASMQRSSDTLNNQVQSPQKQCISESPIILEASIPSNPDIKKFHGLSSPRSAPQEQIAKQMIGTRIFYNQSPQIQDITVSRPGCGRPSPEGSLSPSESFQGRPAMLQPPSPSQKACQLQQRASVHQSEWQANKSQKISHCDVPQGQSVNQFEGDQVKKARVSVRARSDAATMNDGCQWRKYGQKMAKGNPWPRAYFRCTVSPGCPVRKQVQRCEEDTSILVTTYEGTHNHALSLAAAVMASTTSAAASMLLTGSTTSATPHMATTPQFITISGPQGQNSTAVPAISASSPFPTITLDLTNTPASQISNRSNNSPGTASTNLHYFQDTTINGVTISQATTQQQLMIPQQPTTISCPMFLNETAHKHDGSNLTLRGAFSDPTTHHHRQMDSSDGTRSDHQHKPAVTQPPESPTTLAESMTAATAAITSDPNFAAALAAAITSILAHQHNNNNNQSLQDLATQVTEIRHREGHQNTSLPPSSFTPVASSGTTEGLQVQPMSHDAELSTILASAMMSTSKDPPSTGLSKSPRPFVSQGSAVAAAPDRRHQ</sequence>
<proteinExistence type="predicted"/>
<dbReference type="EnsemblPlants" id="Pp3c4_15559V3.1">
    <property type="protein sequence ID" value="Pp3c4_15559V3.1"/>
    <property type="gene ID" value="Pp3c4_15559"/>
</dbReference>
<keyword evidence="11" id="KW-1185">Reference proteome</keyword>
<accession>A0A2K1KNM6</accession>
<evidence type="ECO:0000256" key="2">
    <source>
        <dbReference type="ARBA" id="ARBA00023015"/>
    </source>
</evidence>
<keyword evidence="5" id="KW-0539">Nucleus</keyword>
<feature type="region of interest" description="Disordered" evidence="7">
    <location>
        <begin position="55"/>
        <end position="80"/>
    </location>
</feature>
<reference evidence="9 11" key="1">
    <citation type="journal article" date="2008" name="Science">
        <title>The Physcomitrella genome reveals evolutionary insights into the conquest of land by plants.</title>
        <authorList>
            <person name="Rensing S."/>
            <person name="Lang D."/>
            <person name="Zimmer A."/>
            <person name="Terry A."/>
            <person name="Salamov A."/>
            <person name="Shapiro H."/>
            <person name="Nishiyama T."/>
            <person name="Perroud P.-F."/>
            <person name="Lindquist E."/>
            <person name="Kamisugi Y."/>
            <person name="Tanahashi T."/>
            <person name="Sakakibara K."/>
            <person name="Fujita T."/>
            <person name="Oishi K."/>
            <person name="Shin-I T."/>
            <person name="Kuroki Y."/>
            <person name="Toyoda A."/>
            <person name="Suzuki Y."/>
            <person name="Hashimoto A."/>
            <person name="Yamaguchi K."/>
            <person name="Sugano A."/>
            <person name="Kohara Y."/>
            <person name="Fujiyama A."/>
            <person name="Anterola A."/>
            <person name="Aoki S."/>
            <person name="Ashton N."/>
            <person name="Barbazuk W.B."/>
            <person name="Barker E."/>
            <person name="Bennetzen J."/>
            <person name="Bezanilla M."/>
            <person name="Blankenship R."/>
            <person name="Cho S.H."/>
            <person name="Dutcher S."/>
            <person name="Estelle M."/>
            <person name="Fawcett J.A."/>
            <person name="Gundlach H."/>
            <person name="Hanada K."/>
            <person name="Heyl A."/>
            <person name="Hicks K.A."/>
            <person name="Hugh J."/>
            <person name="Lohr M."/>
            <person name="Mayer K."/>
            <person name="Melkozernov A."/>
            <person name="Murata T."/>
            <person name="Nelson D."/>
            <person name="Pils B."/>
            <person name="Prigge M."/>
            <person name="Reiss B."/>
            <person name="Renner T."/>
            <person name="Rombauts S."/>
            <person name="Rushton P."/>
            <person name="Sanderfoot A."/>
            <person name="Schween G."/>
            <person name="Shiu S.-H."/>
            <person name="Stueber K."/>
            <person name="Theodoulou F.L."/>
            <person name="Tu H."/>
            <person name="Van de Peer Y."/>
            <person name="Verrier P.J."/>
            <person name="Waters E."/>
            <person name="Wood A."/>
            <person name="Yang L."/>
            <person name="Cove D."/>
            <person name="Cuming A."/>
            <person name="Hasebe M."/>
            <person name="Lucas S."/>
            <person name="Mishler D.B."/>
            <person name="Reski R."/>
            <person name="Grigoriev I."/>
            <person name="Quatrano R.S."/>
            <person name="Boore J.L."/>
        </authorList>
    </citation>
    <scope>NUCLEOTIDE SEQUENCE [LARGE SCALE GENOMIC DNA]</scope>
    <source>
        <strain evidence="10 11">cv. Gransden 2004</strain>
    </source>
</reference>
<keyword evidence="4" id="KW-0804">Transcription</keyword>
<dbReference type="InParanoid" id="A0A2K1KNM6"/>
<feature type="domain" description="WRKY" evidence="8">
    <location>
        <begin position="361"/>
        <end position="427"/>
    </location>
</feature>